<dbReference type="RefSeq" id="WP_201072044.1">
    <property type="nucleotide sequence ID" value="NZ_CP067420.1"/>
</dbReference>
<organism evidence="1 2">
    <name type="scientific">Skermanella cutis</name>
    <dbReference type="NCBI Taxonomy" id="2775420"/>
    <lineage>
        <taxon>Bacteria</taxon>
        <taxon>Pseudomonadati</taxon>
        <taxon>Pseudomonadota</taxon>
        <taxon>Alphaproteobacteria</taxon>
        <taxon>Rhodospirillales</taxon>
        <taxon>Azospirillaceae</taxon>
        <taxon>Skermanella</taxon>
    </lineage>
</organism>
<evidence type="ECO:0000313" key="2">
    <source>
        <dbReference type="Proteomes" id="UP000595197"/>
    </source>
</evidence>
<reference evidence="1" key="1">
    <citation type="submission" date="2021-02" db="EMBL/GenBank/DDBJ databases">
        <title>Skermanella TT6 skin isolate.</title>
        <authorList>
            <person name="Lee K."/>
            <person name="Ganzorig M."/>
        </authorList>
    </citation>
    <scope>NUCLEOTIDE SEQUENCE</scope>
    <source>
        <strain evidence="1">TT6</strain>
    </source>
</reference>
<name>A0ABX7B228_9PROT</name>
<proteinExistence type="predicted"/>
<keyword evidence="2" id="KW-1185">Reference proteome</keyword>
<sequence>MGRGWSRLLTGAPRPLRLGDMFRVGHGFPRRRVDEDEIDFLRVHYETDCPGLGHVVEIVDDGMIFELWGHLFTTSEPPASSRIRPLNRLGRLLAPERAGEFILRREVRRHQVTMDPAPRRSRQWLVRTWLRRTRGELPILEALGGRIHPPVRRWLKAWTFRRLRRLGVMPPHSGFLDHGMLIDRIGATVELTYAGRERTLWLDHILLHKNHSIHLTGIDLEIDEKRTFRLDRVQELVLPGVGSVRDEDLYWELNALLSSRESWLRHWNRRQGELGRPPGPPIGPVGRAVTRGMALAGALARSCSPEVLSRAIRSAVGKARRWLAGTIGWRLRVLREVRRRPVRAVVRRSLPAAGMPAWRRRLLRAVETLEAGGREQITCLLPLGRLMDDPALGHAFLRHLARVTLTEAILDPHGHPLAPRLLTEALMLSSGMPRPVSEIECEKARSLLRRVRDLQPGWRRKGLPTACQ</sequence>
<gene>
    <name evidence="1" type="ORF">IGS68_17705</name>
</gene>
<dbReference type="Proteomes" id="UP000595197">
    <property type="component" value="Chromosome"/>
</dbReference>
<dbReference type="EMBL" id="CP067420">
    <property type="protein sequence ID" value="QQP87904.1"/>
    <property type="molecule type" value="Genomic_DNA"/>
</dbReference>
<evidence type="ECO:0000313" key="1">
    <source>
        <dbReference type="EMBL" id="QQP87904.1"/>
    </source>
</evidence>
<protein>
    <submittedName>
        <fullName evidence="1">Uncharacterized protein</fullName>
    </submittedName>
</protein>
<accession>A0ABX7B228</accession>